<proteinExistence type="predicted"/>
<organism evidence="1 2">
    <name type="scientific">Nesidiocoris tenuis</name>
    <dbReference type="NCBI Taxonomy" id="355587"/>
    <lineage>
        <taxon>Eukaryota</taxon>
        <taxon>Metazoa</taxon>
        <taxon>Ecdysozoa</taxon>
        <taxon>Arthropoda</taxon>
        <taxon>Hexapoda</taxon>
        <taxon>Insecta</taxon>
        <taxon>Pterygota</taxon>
        <taxon>Neoptera</taxon>
        <taxon>Paraneoptera</taxon>
        <taxon>Hemiptera</taxon>
        <taxon>Heteroptera</taxon>
        <taxon>Panheteroptera</taxon>
        <taxon>Cimicomorpha</taxon>
        <taxon>Miridae</taxon>
        <taxon>Dicyphina</taxon>
        <taxon>Nesidiocoris</taxon>
    </lineage>
</organism>
<sequence>MEHWESKSWAIMFSTLGSVAESAEGKWRLRSGTGTRKARLAASGLQRRIKLGKWKGKKVRKLMYSRNTGGVRAVKINTILRSSHAVSLLYKVGSEWSQTALPLIL</sequence>
<accession>A0ABN7A7H0</accession>
<dbReference type="EMBL" id="AP028909">
    <property type="protein sequence ID" value="BES88196.1"/>
    <property type="molecule type" value="Genomic_DNA"/>
</dbReference>
<reference evidence="1 2" key="1">
    <citation type="submission" date="2023-09" db="EMBL/GenBank/DDBJ databases">
        <title>Nesidiocoris tenuis whole genome shotgun sequence.</title>
        <authorList>
            <person name="Shibata T."/>
            <person name="Shimoda M."/>
            <person name="Kobayashi T."/>
            <person name="Uehara T."/>
        </authorList>
    </citation>
    <scope>NUCLEOTIDE SEQUENCE [LARGE SCALE GENOMIC DNA]</scope>
    <source>
        <strain evidence="1 2">Japan</strain>
    </source>
</reference>
<evidence type="ECO:0000313" key="1">
    <source>
        <dbReference type="EMBL" id="BES88196.1"/>
    </source>
</evidence>
<name>A0ABN7A7H0_9HEMI</name>
<keyword evidence="2" id="KW-1185">Reference proteome</keyword>
<evidence type="ECO:0000313" key="2">
    <source>
        <dbReference type="Proteomes" id="UP001307889"/>
    </source>
</evidence>
<gene>
    <name evidence="1" type="ORF">NTJ_01002</name>
</gene>
<dbReference type="Proteomes" id="UP001307889">
    <property type="component" value="Chromosome 1"/>
</dbReference>
<protein>
    <submittedName>
        <fullName evidence="1">Uncharacterized protein</fullName>
    </submittedName>
</protein>